<dbReference type="GO" id="GO:0006629">
    <property type="term" value="P:lipid metabolic process"/>
    <property type="evidence" value="ECO:0007669"/>
    <property type="project" value="InterPro"/>
</dbReference>
<dbReference type="EMBL" id="CM018046">
    <property type="protein sequence ID" value="KAA8526021.1"/>
    <property type="molecule type" value="Genomic_DNA"/>
</dbReference>
<name>A0A5J5A9P1_9ASTE</name>
<dbReference type="OrthoDB" id="1937726at2759"/>
<accession>A0A5J5A9P1</accession>
<evidence type="ECO:0000313" key="6">
    <source>
        <dbReference type="EMBL" id="KAA8526021.1"/>
    </source>
</evidence>
<dbReference type="PANTHER" id="PTHR46481:SF11">
    <property type="entry name" value="ZINC FINGER BED DOMAIN-CONTAINING PROTEIN RICESLEEPER 2-LIKE"/>
    <property type="match status" value="1"/>
</dbReference>
<dbReference type="Proteomes" id="UP000325577">
    <property type="component" value="Linkage Group LG3"/>
</dbReference>
<dbReference type="InterPro" id="IPR029058">
    <property type="entry name" value="AB_hydrolase_fold"/>
</dbReference>
<keyword evidence="2" id="KW-0238">DNA-binding</keyword>
<dbReference type="Gene3D" id="3.40.50.1820">
    <property type="entry name" value="alpha/beta hydrolase"/>
    <property type="match status" value="1"/>
</dbReference>
<keyword evidence="7" id="KW-1185">Reference proteome</keyword>
<keyword evidence="1" id="KW-0378">Hydrolase</keyword>
<protein>
    <submittedName>
        <fullName evidence="6">Uncharacterized protein</fullName>
    </submittedName>
</protein>
<dbReference type="CDD" id="cd00519">
    <property type="entry name" value="Lipase_3"/>
    <property type="match status" value="1"/>
</dbReference>
<evidence type="ECO:0000259" key="4">
    <source>
        <dbReference type="Pfam" id="PF01764"/>
    </source>
</evidence>
<sequence>MLIGSTQPAHNLHLFQARRASFKGRGSPLNPLTRVPSVRAQAVKQVTSTELTRVHLSNLEKLLQKQDLPNPRDPQPVHKDNNNGSPENKGKGLLEILNLPRIWPEMKAAEEMSPRNLNRLQRLLSKSAEYSPRNNLGSQWREYHGSNDWSGLLDPLDENLRREVVRYGEFIQAAYHCFHSNPATSSEEAPSPRYVALPDRAYRVTKSLYATSSVGLPKWVDDVAPDLGWMTQRSSWVGYVAVCDDRREIARMGRRDIVIALRGTATCLEWAENVRDLLVQISGENDSTHTQPKVECGFLSLYKTRGAHVPSLAESVVEEVRRLIDQYKGETLSITVTGHSLGAALALLVADELSTCAPEAPPVAVFSFGGPRVGNQGFVNRNECQKCEGNQKKSEGQVEYRNFIFDQEVARRELSTMVILHEYPLSIVDHFGFRRYSNSLQPMFKMISMNTLKSDILKIYECEKSKTIKLLENVESRIALTSDMWTSNQTKKGFMAVTTHFIDDAWVLQSRILRFIHVPAPHNKEVLSDALVNCLLDWNIDRKLSTITLDNCTTNDAVIDNIGSKLDSSSLLLDGRVLHMRCCAHILNLIMKDGLEVIGQGIERICDSVVFWTATKGRNEKFEDTCRRLKVPHTKKLCLDCKTRWNSTYSMLETDIMYKDVFPRLKQRERLYTRLPTDEDWDKAKEICEKLRLFYSVTELFSGTHYPTANCYFPKVCKIRVALVDWLQSPIVLDPRYKLRLVSYYFEKIYGKGAQFEVEKIRRDCYDLLYEYKTKSRAIDTSVGGETSYFHLGASNLSKDDLSDYDLYVSSDSSDVNVKSKLVSPHRSRPHPITLEALMCSQSWLWNEINGSLKQEGFTSIYDEDNSDDDNV</sequence>
<dbReference type="SUPFAM" id="SSF53474">
    <property type="entry name" value="alpha/beta-Hydrolases"/>
    <property type="match status" value="1"/>
</dbReference>
<dbReference type="PANTHER" id="PTHR46481">
    <property type="entry name" value="ZINC FINGER BED DOMAIN-CONTAINING PROTEIN 4"/>
    <property type="match status" value="1"/>
</dbReference>
<proteinExistence type="predicted"/>
<dbReference type="GO" id="GO:0016787">
    <property type="term" value="F:hydrolase activity"/>
    <property type="evidence" value="ECO:0007669"/>
    <property type="project" value="UniProtKB-KW"/>
</dbReference>
<reference evidence="6 7" key="1">
    <citation type="submission" date="2019-09" db="EMBL/GenBank/DDBJ databases">
        <title>A chromosome-level genome assembly of the Chinese tupelo Nyssa sinensis.</title>
        <authorList>
            <person name="Yang X."/>
            <person name="Kang M."/>
            <person name="Yang Y."/>
            <person name="Xiong H."/>
            <person name="Wang M."/>
            <person name="Zhang Z."/>
            <person name="Wang Z."/>
            <person name="Wu H."/>
            <person name="Ma T."/>
            <person name="Liu J."/>
            <person name="Xi Z."/>
        </authorList>
    </citation>
    <scope>NUCLEOTIDE SEQUENCE [LARGE SCALE GENOMIC DNA]</scope>
    <source>
        <strain evidence="6">J267</strain>
        <tissue evidence="6">Leaf</tissue>
    </source>
</reference>
<evidence type="ECO:0000256" key="3">
    <source>
        <dbReference type="SAM" id="MobiDB-lite"/>
    </source>
</evidence>
<dbReference type="SUPFAM" id="SSF53098">
    <property type="entry name" value="Ribonuclease H-like"/>
    <property type="match status" value="1"/>
</dbReference>
<evidence type="ECO:0000256" key="1">
    <source>
        <dbReference type="ARBA" id="ARBA00022801"/>
    </source>
</evidence>
<feature type="region of interest" description="Disordered" evidence="3">
    <location>
        <begin position="63"/>
        <end position="91"/>
    </location>
</feature>
<feature type="domain" description="hAT-like transposase RNase-H fold" evidence="5">
    <location>
        <begin position="729"/>
        <end position="772"/>
    </location>
</feature>
<organism evidence="6 7">
    <name type="scientific">Nyssa sinensis</name>
    <dbReference type="NCBI Taxonomy" id="561372"/>
    <lineage>
        <taxon>Eukaryota</taxon>
        <taxon>Viridiplantae</taxon>
        <taxon>Streptophyta</taxon>
        <taxon>Embryophyta</taxon>
        <taxon>Tracheophyta</taxon>
        <taxon>Spermatophyta</taxon>
        <taxon>Magnoliopsida</taxon>
        <taxon>eudicotyledons</taxon>
        <taxon>Gunneridae</taxon>
        <taxon>Pentapetalae</taxon>
        <taxon>asterids</taxon>
        <taxon>Cornales</taxon>
        <taxon>Nyssaceae</taxon>
        <taxon>Nyssa</taxon>
    </lineage>
</organism>
<dbReference type="AlphaFoldDB" id="A0A5J5A9P1"/>
<evidence type="ECO:0000313" key="7">
    <source>
        <dbReference type="Proteomes" id="UP000325577"/>
    </source>
</evidence>
<dbReference type="InterPro" id="IPR012337">
    <property type="entry name" value="RNaseH-like_sf"/>
</dbReference>
<evidence type="ECO:0000259" key="5">
    <source>
        <dbReference type="Pfam" id="PF14372"/>
    </source>
</evidence>
<feature type="domain" description="Fungal lipase-type" evidence="4">
    <location>
        <begin position="258"/>
        <end position="383"/>
    </location>
</feature>
<dbReference type="GO" id="GO:0003677">
    <property type="term" value="F:DNA binding"/>
    <property type="evidence" value="ECO:0007669"/>
    <property type="project" value="UniProtKB-KW"/>
</dbReference>
<dbReference type="InterPro" id="IPR002921">
    <property type="entry name" value="Fungal_lipase-type"/>
</dbReference>
<dbReference type="Pfam" id="PF14372">
    <property type="entry name" value="hAT-like_RNase-H"/>
    <property type="match status" value="1"/>
</dbReference>
<dbReference type="Pfam" id="PF01764">
    <property type="entry name" value="Lipase_3"/>
    <property type="match status" value="1"/>
</dbReference>
<dbReference type="InterPro" id="IPR052035">
    <property type="entry name" value="ZnF_BED_domain_contain"/>
</dbReference>
<evidence type="ECO:0000256" key="2">
    <source>
        <dbReference type="ARBA" id="ARBA00023125"/>
    </source>
</evidence>
<dbReference type="InterPro" id="IPR025525">
    <property type="entry name" value="hAT-like_transposase_RNase-H"/>
</dbReference>
<gene>
    <name evidence="6" type="ORF">F0562_007879</name>
</gene>